<dbReference type="InterPro" id="IPR050384">
    <property type="entry name" value="Endophilin_SH3RF"/>
</dbReference>
<dbReference type="CDD" id="cd00174">
    <property type="entry name" value="SH3"/>
    <property type="match status" value="1"/>
</dbReference>
<evidence type="ECO:0000256" key="4">
    <source>
        <dbReference type="ARBA" id="ARBA00023136"/>
    </source>
</evidence>
<dbReference type="Proteomes" id="UP000277928">
    <property type="component" value="Unassembled WGS sequence"/>
</dbReference>
<dbReference type="Gene3D" id="1.20.1270.60">
    <property type="entry name" value="Arfaptin homology (AH) domain/BAR domain"/>
    <property type="match status" value="1"/>
</dbReference>
<sequence length="424" mass="48174">MRKLSTRLHKISAKSPGVIDRAWSYVADQFDDQASIHNNLGSAITDDIVQPLRAIFNSQQRTIRALSVRKRKLLEQVMKQEQAYIEEAIATERQRRVTDGVLRKGVEYLEIVERQRLAHCQTALGRFQRKISQLGPNLNMMFERCMNALNDAVSVEPNEQLLVLAPISSTNHTIYLCDFHAENFAEIIGGQRRRWTLERISAVLHEYLKHAQLEEKSVLQSSTNTTNCVNEALKSIDGAQNREYHRLTRFQQKLKDKMVEFAVYGLAQTILTVPFDEFENSEKPSVPSLPTTSSGDDETEPIVNDTRKPLEQYAAPRTLLCDELQRVPNTSSSTCASYNSEAIKQIYRVLYDFTAKTEDELDVRAGDCVLVEGKIGNDWMIGQIISNNQITDENNSANFKMNNKIGRFPASYVAHASCSRDVIR</sequence>
<dbReference type="PANTHER" id="PTHR14167:SF81">
    <property type="entry name" value="ENDOPHILIN-A"/>
    <property type="match status" value="1"/>
</dbReference>
<gene>
    <name evidence="8" type="ORF">NLS_LOCUS9092</name>
</gene>
<dbReference type="SMART" id="SM00326">
    <property type="entry name" value="SH3"/>
    <property type="match status" value="1"/>
</dbReference>
<evidence type="ECO:0000256" key="2">
    <source>
        <dbReference type="ARBA" id="ARBA00022443"/>
    </source>
</evidence>
<evidence type="ECO:0000256" key="3">
    <source>
        <dbReference type="ARBA" id="ARBA00023054"/>
    </source>
</evidence>
<dbReference type="PROSITE" id="PS50002">
    <property type="entry name" value="SH3"/>
    <property type="match status" value="1"/>
</dbReference>
<dbReference type="Pfam" id="PF00018">
    <property type="entry name" value="SH3_1"/>
    <property type="match status" value="1"/>
</dbReference>
<reference evidence="8 9" key="1">
    <citation type="submission" date="2018-08" db="EMBL/GenBank/DDBJ databases">
        <authorList>
            <person name="Laetsch R D."/>
            <person name="Stevens L."/>
            <person name="Kumar S."/>
            <person name="Blaxter L. M."/>
        </authorList>
    </citation>
    <scope>NUCLEOTIDE SEQUENCE [LARGE SCALE GENOMIC DNA]</scope>
</reference>
<evidence type="ECO:0000256" key="6">
    <source>
        <dbReference type="SAM" id="MobiDB-lite"/>
    </source>
</evidence>
<dbReference type="SUPFAM" id="SSF50044">
    <property type="entry name" value="SH3-domain"/>
    <property type="match status" value="1"/>
</dbReference>
<evidence type="ECO:0000259" key="7">
    <source>
        <dbReference type="PROSITE" id="PS50002"/>
    </source>
</evidence>
<feature type="region of interest" description="Disordered" evidence="6">
    <location>
        <begin position="280"/>
        <end position="308"/>
    </location>
</feature>
<keyword evidence="9" id="KW-1185">Reference proteome</keyword>
<dbReference type="PANTHER" id="PTHR14167">
    <property type="entry name" value="SH3 DOMAIN-CONTAINING"/>
    <property type="match status" value="1"/>
</dbReference>
<organism evidence="8 9">
    <name type="scientific">Litomosoides sigmodontis</name>
    <name type="common">Filarial nematode worm</name>
    <dbReference type="NCBI Taxonomy" id="42156"/>
    <lineage>
        <taxon>Eukaryota</taxon>
        <taxon>Metazoa</taxon>
        <taxon>Ecdysozoa</taxon>
        <taxon>Nematoda</taxon>
        <taxon>Chromadorea</taxon>
        <taxon>Rhabditida</taxon>
        <taxon>Spirurina</taxon>
        <taxon>Spiruromorpha</taxon>
        <taxon>Filarioidea</taxon>
        <taxon>Onchocercidae</taxon>
        <taxon>Litomosoides</taxon>
    </lineage>
</organism>
<name>A0A3P6TMI2_LITSI</name>
<evidence type="ECO:0000313" key="9">
    <source>
        <dbReference type="Proteomes" id="UP000277928"/>
    </source>
</evidence>
<keyword evidence="4" id="KW-0472">Membrane</keyword>
<dbReference type="InterPro" id="IPR001452">
    <property type="entry name" value="SH3_domain"/>
</dbReference>
<feature type="domain" description="SH3" evidence="7">
    <location>
        <begin position="342"/>
        <end position="418"/>
    </location>
</feature>
<dbReference type="AlphaFoldDB" id="A0A3P6TMI2"/>
<dbReference type="OMA" id="HRLARFQ"/>
<dbReference type="InterPro" id="IPR027267">
    <property type="entry name" value="AH/BAR_dom_sf"/>
</dbReference>
<evidence type="ECO:0000256" key="5">
    <source>
        <dbReference type="PROSITE-ProRule" id="PRU00192"/>
    </source>
</evidence>
<keyword evidence="3" id="KW-0175">Coiled coil</keyword>
<accession>A0A3P6TMI2</accession>
<dbReference type="EMBL" id="UYRX01001359">
    <property type="protein sequence ID" value="VDK89326.1"/>
    <property type="molecule type" value="Genomic_DNA"/>
</dbReference>
<dbReference type="InterPro" id="IPR036028">
    <property type="entry name" value="SH3-like_dom_sf"/>
</dbReference>
<evidence type="ECO:0000313" key="8">
    <source>
        <dbReference type="EMBL" id="VDK89326.1"/>
    </source>
</evidence>
<keyword evidence="2 5" id="KW-0728">SH3 domain</keyword>
<comment type="subcellular location">
    <subcellularLocation>
        <location evidence="1">Membrane</location>
        <topology evidence="1">Peripheral membrane protein</topology>
    </subcellularLocation>
</comment>
<proteinExistence type="predicted"/>
<evidence type="ECO:0000256" key="1">
    <source>
        <dbReference type="ARBA" id="ARBA00004170"/>
    </source>
</evidence>
<dbReference type="Gene3D" id="2.30.30.40">
    <property type="entry name" value="SH3 Domains"/>
    <property type="match status" value="1"/>
</dbReference>
<protein>
    <recommendedName>
        <fullName evidence="7">SH3 domain-containing protein</fullName>
    </recommendedName>
</protein>
<dbReference type="STRING" id="42156.A0A3P6TMI2"/>
<dbReference type="SUPFAM" id="SSF103657">
    <property type="entry name" value="BAR/IMD domain-like"/>
    <property type="match status" value="1"/>
</dbReference>
<dbReference type="OrthoDB" id="73680at2759"/>